<gene>
    <name evidence="2" type="ORF">HAX54_029179</name>
</gene>
<feature type="region of interest" description="Disordered" evidence="1">
    <location>
        <begin position="55"/>
        <end position="74"/>
    </location>
</feature>
<sequence>MTRKEVIISVYVESSSTIDPRYRFDPLRPRASTTRTRGYDRRAQLLAYAHELRDANSTHPQCTPNNPKEKHKKRRWTRRIGLPFHRLFRRKNKERRYEKMGTEDYYDAEGKKMSGENKKATSNFCKKLKCFLKDISCSIWKFGKE</sequence>
<accession>A0ABS8SA55</accession>
<organism evidence="2 3">
    <name type="scientific">Datura stramonium</name>
    <name type="common">Jimsonweed</name>
    <name type="synonym">Common thornapple</name>
    <dbReference type="NCBI Taxonomy" id="4076"/>
    <lineage>
        <taxon>Eukaryota</taxon>
        <taxon>Viridiplantae</taxon>
        <taxon>Streptophyta</taxon>
        <taxon>Embryophyta</taxon>
        <taxon>Tracheophyta</taxon>
        <taxon>Spermatophyta</taxon>
        <taxon>Magnoliopsida</taxon>
        <taxon>eudicotyledons</taxon>
        <taxon>Gunneridae</taxon>
        <taxon>Pentapetalae</taxon>
        <taxon>asterids</taxon>
        <taxon>lamiids</taxon>
        <taxon>Solanales</taxon>
        <taxon>Solanaceae</taxon>
        <taxon>Solanoideae</taxon>
        <taxon>Datureae</taxon>
        <taxon>Datura</taxon>
    </lineage>
</organism>
<evidence type="ECO:0000256" key="1">
    <source>
        <dbReference type="SAM" id="MobiDB-lite"/>
    </source>
</evidence>
<dbReference type="Proteomes" id="UP000823775">
    <property type="component" value="Unassembled WGS sequence"/>
</dbReference>
<evidence type="ECO:0000313" key="3">
    <source>
        <dbReference type="Proteomes" id="UP000823775"/>
    </source>
</evidence>
<feature type="compositionally biased region" description="Polar residues" evidence="1">
    <location>
        <begin position="57"/>
        <end position="66"/>
    </location>
</feature>
<dbReference type="EMBL" id="JACEIK010000361">
    <property type="protein sequence ID" value="MCD7455703.1"/>
    <property type="molecule type" value="Genomic_DNA"/>
</dbReference>
<protein>
    <submittedName>
        <fullName evidence="2">Uncharacterized protein</fullName>
    </submittedName>
</protein>
<keyword evidence="3" id="KW-1185">Reference proteome</keyword>
<reference evidence="2 3" key="1">
    <citation type="journal article" date="2021" name="BMC Genomics">
        <title>Datura genome reveals duplications of psychoactive alkaloid biosynthetic genes and high mutation rate following tissue culture.</title>
        <authorList>
            <person name="Rajewski A."/>
            <person name="Carter-House D."/>
            <person name="Stajich J."/>
            <person name="Litt A."/>
        </authorList>
    </citation>
    <scope>NUCLEOTIDE SEQUENCE [LARGE SCALE GENOMIC DNA]</scope>
    <source>
        <strain evidence="2">AR-01</strain>
    </source>
</reference>
<name>A0ABS8SA55_DATST</name>
<evidence type="ECO:0000313" key="2">
    <source>
        <dbReference type="EMBL" id="MCD7455703.1"/>
    </source>
</evidence>
<comment type="caution">
    <text evidence="2">The sequence shown here is derived from an EMBL/GenBank/DDBJ whole genome shotgun (WGS) entry which is preliminary data.</text>
</comment>
<proteinExistence type="predicted"/>